<dbReference type="EMBL" id="BARU01007396">
    <property type="protein sequence ID" value="GAH44793.1"/>
    <property type="molecule type" value="Genomic_DNA"/>
</dbReference>
<evidence type="ECO:0000313" key="1">
    <source>
        <dbReference type="EMBL" id="GAH44793.1"/>
    </source>
</evidence>
<feature type="non-terminal residue" evidence="1">
    <location>
        <position position="405"/>
    </location>
</feature>
<accession>X1HHK6</accession>
<reference evidence="1" key="1">
    <citation type="journal article" date="2014" name="Front. Microbiol.">
        <title>High frequency of phylogenetically diverse reductive dehalogenase-homologous genes in deep subseafloor sedimentary metagenomes.</title>
        <authorList>
            <person name="Kawai M."/>
            <person name="Futagami T."/>
            <person name="Toyoda A."/>
            <person name="Takaki Y."/>
            <person name="Nishi S."/>
            <person name="Hori S."/>
            <person name="Arai W."/>
            <person name="Tsubouchi T."/>
            <person name="Morono Y."/>
            <person name="Uchiyama I."/>
            <person name="Ito T."/>
            <person name="Fujiyama A."/>
            <person name="Inagaki F."/>
            <person name="Takami H."/>
        </authorList>
    </citation>
    <scope>NUCLEOTIDE SEQUENCE</scope>
    <source>
        <strain evidence="1">Expedition CK06-06</strain>
    </source>
</reference>
<dbReference type="AlphaFoldDB" id="X1HHK6"/>
<name>X1HHK6_9ZZZZ</name>
<gene>
    <name evidence="1" type="ORF">S03H2_14572</name>
</gene>
<protein>
    <submittedName>
        <fullName evidence="1">Uncharacterized protein</fullName>
    </submittedName>
</protein>
<comment type="caution">
    <text evidence="1">The sequence shown here is derived from an EMBL/GenBank/DDBJ whole genome shotgun (WGS) entry which is preliminary data.</text>
</comment>
<sequence>LSFHDSKMHNFTSFSSTDSAWFQGRIKVDGVLTTTCNFEWDCQTNLETGTHTYELYSTIGGFLYTGHFTVDSDTTIVKIYIPITYNVFDIYEDDTEVSLVECNDIYSVDLAGDASKSRKITTSFLINESETFLEDDIVIPRNCYTAAPYNINPIFPYALPGYSGVGDLSGIEPLHIQYTDATGGVDCENICLLGSHLLGGYGATTITGTRSRQGVLNFYKLDAVSEYSPGTSQTWNGYVSQITDFYEDGQFSPLTSLFSPRMNIDSALFGDAVYNPGDFGTGEDVYCEARIFTHGYNAYDVNVLLIIDRNAIYDGYNFTPYKKYNSSLTGYTNNGWGNIIWNKFSDVNHVGEIQCAFQVSNEIGYKSGWAYSKPRYMWGTNQSAANGIGLIVRENYGLPSQNLHR</sequence>
<feature type="non-terminal residue" evidence="1">
    <location>
        <position position="1"/>
    </location>
</feature>
<proteinExistence type="predicted"/>
<organism evidence="1">
    <name type="scientific">marine sediment metagenome</name>
    <dbReference type="NCBI Taxonomy" id="412755"/>
    <lineage>
        <taxon>unclassified sequences</taxon>
        <taxon>metagenomes</taxon>
        <taxon>ecological metagenomes</taxon>
    </lineage>
</organism>